<keyword evidence="4" id="KW-1185">Reference proteome</keyword>
<keyword evidence="1" id="KW-0472">Membrane</keyword>
<protein>
    <submittedName>
        <fullName evidence="3">Uncharacterized protein</fullName>
    </submittedName>
</protein>
<evidence type="ECO:0000313" key="4">
    <source>
        <dbReference type="Proteomes" id="UP000078348"/>
    </source>
</evidence>
<accession>A0A196S8K2</accession>
<evidence type="ECO:0000313" key="3">
    <source>
        <dbReference type="EMBL" id="OAO12417.1"/>
    </source>
</evidence>
<reference evidence="3 4" key="1">
    <citation type="submission" date="2016-05" db="EMBL/GenBank/DDBJ databases">
        <title>Nuclear genome of Blastocystis sp. subtype 1 NandII.</title>
        <authorList>
            <person name="Gentekaki E."/>
            <person name="Curtis B."/>
            <person name="Stairs C."/>
            <person name="Eme L."/>
            <person name="Herman E."/>
            <person name="Klimes V."/>
            <person name="Arias M.C."/>
            <person name="Elias M."/>
            <person name="Hilliou F."/>
            <person name="Klute M."/>
            <person name="Malik S.-B."/>
            <person name="Pightling A."/>
            <person name="Rachubinski R."/>
            <person name="Salas D."/>
            <person name="Schlacht A."/>
            <person name="Suga H."/>
            <person name="Archibald J."/>
            <person name="Ball S.G."/>
            <person name="Clark G."/>
            <person name="Dacks J."/>
            <person name="Van Der Giezen M."/>
            <person name="Tsaousis A."/>
            <person name="Roger A."/>
        </authorList>
    </citation>
    <scope>NUCLEOTIDE SEQUENCE [LARGE SCALE GENOMIC DNA]</scope>
    <source>
        <strain evidence="4">ATCC 50177 / NandII</strain>
    </source>
</reference>
<dbReference type="Proteomes" id="UP000078348">
    <property type="component" value="Unassembled WGS sequence"/>
</dbReference>
<comment type="caution">
    <text evidence="3">The sequence shown here is derived from an EMBL/GenBank/DDBJ whole genome shotgun (WGS) entry which is preliminary data.</text>
</comment>
<name>A0A196S8K2_BLAHN</name>
<organism evidence="3 4">
    <name type="scientific">Blastocystis sp. subtype 1 (strain ATCC 50177 / NandII)</name>
    <dbReference type="NCBI Taxonomy" id="478820"/>
    <lineage>
        <taxon>Eukaryota</taxon>
        <taxon>Sar</taxon>
        <taxon>Stramenopiles</taxon>
        <taxon>Bigyra</taxon>
        <taxon>Opalozoa</taxon>
        <taxon>Opalinata</taxon>
        <taxon>Blastocystidae</taxon>
        <taxon>Blastocystis</taxon>
    </lineage>
</organism>
<keyword evidence="1" id="KW-1133">Transmembrane helix</keyword>
<proteinExistence type="predicted"/>
<dbReference type="EMBL" id="LXWW01000544">
    <property type="protein sequence ID" value="OAO12417.1"/>
    <property type="molecule type" value="Genomic_DNA"/>
</dbReference>
<sequence length="1598" mass="173588">MFHYTHFAFLLCCILCVCHSSSITCTRYEIRVVNGYPIDPIDCEDDNSPHIPLLADSLPKGVQFDGKTFSGVPDDEQGRQGVIVYNGDSAVLVVFIFTNTQPAFAYGFSKRVVYIGVEMDPIVPQLLVEPSFIEIQPSLIDGLHLDNHTGIISGTPSGSTRSKSVSYAVTVVTPDWANATASFTLLYVEHSEYLDRGVIACILEEEVGFNMIAPELFSLYPFRPICHIQDTLSWSDQYDADSHTHQNSLFPSSAHGFLRFVTHFESDYSSPTTFILSSCSRLSIFIDSHTSPFLEEEASAAVKERRGTIFLGRGLHRVVVLLSTYSVWEGKVFFSLSFSVHSQGLTPALLTSESLVLPSIPPLSLPSILTTHQHIPHAESLPSLHLAQHATPTTHSPAISLLNPATPRLFSPVPGNISLHYIASNTGGETPVQVTGHTLPSRHGLLVTVKAVAFSATQHFLHQSRFAAPRCTVQQEVVPTVSAFNASALPRDVAEPLVEFNATLAVHAAGPFQLEASAECEAFLDGEPARAAVFNATQAPSFFTFFLRCAVAPGWAHADLQLLPPALPHSFLRPAAALFTLRPVVHCTRDAPCTVPMEDSDHCRLLRRLEGVSFSRCLLSVDTSVSLPPTRVEYQGAVKGSFVLSVGEPVLPPTKIQLFSGSTPIPHFAIVEAGRTFTITVAVDASAGVRLQLIPPLPDSVFVNATTITGVLDRPLNTTFTLTAANAVGQATTALRLLVERTADTFLRCDAGRVRVVVAEEKGFSGTLVAGEAVPVYTREGFVPVTAACYTLEGCRLSLHHFDEGVLPLLTLHYQQEVSTMLALPVVGFAVTPMVVEVTAFLHHPVPTLFWSVDGFCRTSFASLPAWLRPSSAVSLDGVAEEPGAFVFSATLANSTHAVALVFLVTVEDELLLPSNATLLTLRTQLAPDDDFMQTVPLFAAANDTLTVAYVTLPYLAFSAITQQVLLSPGFHNITLPSSDRARIDVLLHSLPIATRLPSQPRLWFLVQETVRPEELLLRFPPWGEQPGAWTDPGYDDGIWDPAEPGELAFDTETPFLFRKHFLLDARRASAIGVSLMLRSGALVFLNGELVWRVHVAPGCAKGCEPVAVDSFAAPRHFEMTLMRRLRADDNVLAVQLVPFAHHTHPLFLTLALFPIAAPVVVSTPATPITASFSVVPSDADPRTLLSPFTDFTYHAYTLPATITLSLPHLTSLSAFTLVSSSHLTLQPTHFAISGVDAHGRQVQLASVNHPLLAHAEQQRITIPLPRDTSVRSVSLTIFDNTPDANTLHFLGAIQLLSSFTPTCPADAGFNETPAGTTAYHDVSSAQQKGYQTRACLAQPDPQSPLETVGVWGAVDASHVVARTPRFPQAFVEFFYTLTGLSWDQAQSDMATDLRSVLVSVLGQQRVPVTAVTVFAVSDASSAKTARVHFSVQLCVARSKAKAVKAFIAKGDAAVSGELAARFASKYPLLTSFRLGNTPMVKESALPTGLRVLVWCVTVLLCGGVCVVCVVYRKEVRRGVVTVMEAYRVRRRRRVCEELGVPMNMTYLPKKNTANRDAISFETPYGDIHLVTPLITAKQDKDAEQEMEGFCQAVRIVQ</sequence>
<keyword evidence="1" id="KW-0812">Transmembrane</keyword>
<feature type="chain" id="PRO_5008274451" evidence="2">
    <location>
        <begin position="21"/>
        <end position="1598"/>
    </location>
</feature>
<feature type="transmembrane region" description="Helical" evidence="1">
    <location>
        <begin position="1492"/>
        <end position="1512"/>
    </location>
</feature>
<keyword evidence="2" id="KW-0732">Signal</keyword>
<evidence type="ECO:0000256" key="1">
    <source>
        <dbReference type="SAM" id="Phobius"/>
    </source>
</evidence>
<gene>
    <name evidence="3" type="ORF">AV274_5884</name>
</gene>
<feature type="signal peptide" evidence="2">
    <location>
        <begin position="1"/>
        <end position="20"/>
    </location>
</feature>
<evidence type="ECO:0000256" key="2">
    <source>
        <dbReference type="SAM" id="SignalP"/>
    </source>
</evidence>